<proteinExistence type="inferred from homology"/>
<evidence type="ECO:0000313" key="8">
    <source>
        <dbReference type="Proteomes" id="UP000659223"/>
    </source>
</evidence>
<comment type="similarity">
    <text evidence="2 5">Belongs to the Nudix hydrolase family.</text>
</comment>
<gene>
    <name evidence="7" type="ORF">GCM10010324_24350</name>
</gene>
<dbReference type="PANTHER" id="PTHR43046">
    <property type="entry name" value="GDP-MANNOSE MANNOSYL HYDROLASE"/>
    <property type="match status" value="1"/>
</dbReference>
<keyword evidence="8" id="KW-1185">Reference proteome</keyword>
<evidence type="ECO:0000256" key="5">
    <source>
        <dbReference type="RuleBase" id="RU003476"/>
    </source>
</evidence>
<dbReference type="CDD" id="cd18876">
    <property type="entry name" value="NUDIX_Hydrolase"/>
    <property type="match status" value="1"/>
</dbReference>
<evidence type="ECO:0000256" key="4">
    <source>
        <dbReference type="ARBA" id="ARBA00022842"/>
    </source>
</evidence>
<dbReference type="Proteomes" id="UP000659223">
    <property type="component" value="Unassembled WGS sequence"/>
</dbReference>
<evidence type="ECO:0000256" key="1">
    <source>
        <dbReference type="ARBA" id="ARBA00001946"/>
    </source>
</evidence>
<dbReference type="Gene3D" id="3.90.79.10">
    <property type="entry name" value="Nucleoside Triphosphate Pyrophosphohydrolase"/>
    <property type="match status" value="1"/>
</dbReference>
<dbReference type="InterPro" id="IPR020476">
    <property type="entry name" value="Nudix_hydrolase"/>
</dbReference>
<dbReference type="EMBL" id="BMUT01000004">
    <property type="protein sequence ID" value="GGX77945.1"/>
    <property type="molecule type" value="Genomic_DNA"/>
</dbReference>
<evidence type="ECO:0000256" key="2">
    <source>
        <dbReference type="ARBA" id="ARBA00005582"/>
    </source>
</evidence>
<dbReference type="InterPro" id="IPR020084">
    <property type="entry name" value="NUDIX_hydrolase_CS"/>
</dbReference>
<dbReference type="SUPFAM" id="SSF55811">
    <property type="entry name" value="Nudix"/>
    <property type="match status" value="1"/>
</dbReference>
<comment type="caution">
    <text evidence="7">The sequence shown here is derived from an EMBL/GenBank/DDBJ whole genome shotgun (WGS) entry which is preliminary data.</text>
</comment>
<protein>
    <recommendedName>
        <fullName evidence="6">Nudix hydrolase domain-containing protein</fullName>
    </recommendedName>
</protein>
<feature type="domain" description="Nudix hydrolase" evidence="6">
    <location>
        <begin position="75"/>
        <end position="204"/>
    </location>
</feature>
<accession>A0ABQ2YB55</accession>
<name>A0ABQ2YB55_9ACTN</name>
<evidence type="ECO:0000313" key="7">
    <source>
        <dbReference type="EMBL" id="GGX77945.1"/>
    </source>
</evidence>
<dbReference type="InterPro" id="IPR000086">
    <property type="entry name" value="NUDIX_hydrolase_dom"/>
</dbReference>
<dbReference type="PROSITE" id="PS00893">
    <property type="entry name" value="NUDIX_BOX"/>
    <property type="match status" value="1"/>
</dbReference>
<evidence type="ECO:0000259" key="6">
    <source>
        <dbReference type="PROSITE" id="PS51462"/>
    </source>
</evidence>
<dbReference type="InterPro" id="IPR015797">
    <property type="entry name" value="NUDIX_hydrolase-like_dom_sf"/>
</dbReference>
<dbReference type="PRINTS" id="PR00502">
    <property type="entry name" value="NUDIXFAMILY"/>
</dbReference>
<dbReference type="PROSITE" id="PS51462">
    <property type="entry name" value="NUDIX"/>
    <property type="match status" value="1"/>
</dbReference>
<keyword evidence="4" id="KW-0460">Magnesium</keyword>
<organism evidence="7 8">
    <name type="scientific">Streptomyces hiroshimensis</name>
    <dbReference type="NCBI Taxonomy" id="66424"/>
    <lineage>
        <taxon>Bacteria</taxon>
        <taxon>Bacillati</taxon>
        <taxon>Actinomycetota</taxon>
        <taxon>Actinomycetes</taxon>
        <taxon>Kitasatosporales</taxon>
        <taxon>Streptomycetaceae</taxon>
        <taxon>Streptomyces</taxon>
    </lineage>
</organism>
<keyword evidence="3 5" id="KW-0378">Hydrolase</keyword>
<dbReference type="Pfam" id="PF00293">
    <property type="entry name" value="NUDIX"/>
    <property type="match status" value="1"/>
</dbReference>
<sequence length="224" mass="23582">MPGRVPGLAGTDNALGVLENTDAESLGVYGGRALVRGNACSVGGRHTGMTPGPEDAPDSAAWNAYLAEGNAKQARKRVAADVLLRDTDGRFLLVKPTYKPGWDLPGGMAEANEAPDRAVLRELEEELGLAVATRGLLVVDWVAPHGPWDDQVAFIFDGGVLDDEAATALRPRDAELSEARFTSGSKAAAMLRPRLARRFAAAVVALTSGCPVYLCNGEDFPNSP</sequence>
<reference evidence="8" key="1">
    <citation type="journal article" date="2019" name="Int. J. Syst. Evol. Microbiol.">
        <title>The Global Catalogue of Microorganisms (GCM) 10K type strain sequencing project: providing services to taxonomists for standard genome sequencing and annotation.</title>
        <authorList>
            <consortium name="The Broad Institute Genomics Platform"/>
            <consortium name="The Broad Institute Genome Sequencing Center for Infectious Disease"/>
            <person name="Wu L."/>
            <person name="Ma J."/>
        </authorList>
    </citation>
    <scope>NUCLEOTIDE SEQUENCE [LARGE SCALE GENOMIC DNA]</scope>
    <source>
        <strain evidence="8">JCM 4586</strain>
    </source>
</reference>
<evidence type="ECO:0000256" key="3">
    <source>
        <dbReference type="ARBA" id="ARBA00022801"/>
    </source>
</evidence>
<comment type="cofactor">
    <cofactor evidence="1">
        <name>Mg(2+)</name>
        <dbReference type="ChEBI" id="CHEBI:18420"/>
    </cofactor>
</comment>
<dbReference type="PANTHER" id="PTHR43046:SF12">
    <property type="entry name" value="GDP-MANNOSE MANNOSYL HYDROLASE"/>
    <property type="match status" value="1"/>
</dbReference>